<dbReference type="PANTHER" id="PTHR10739:SF56">
    <property type="entry name" value="CHOLINE-PHOSPHATE CYTIDYLYLTRANSFERASE 1"/>
    <property type="match status" value="1"/>
</dbReference>
<keyword evidence="2" id="KW-0732">Signal</keyword>
<feature type="signal peptide" evidence="2">
    <location>
        <begin position="1"/>
        <end position="19"/>
    </location>
</feature>
<feature type="chain" id="PRO_5015167227" description="choline-phosphate cytidylyltransferase" evidence="2">
    <location>
        <begin position="20"/>
        <end position="144"/>
    </location>
</feature>
<accession>A0A2P6RMU9</accession>
<dbReference type="GO" id="GO:0031210">
    <property type="term" value="F:phosphatidylcholine binding"/>
    <property type="evidence" value="ECO:0007669"/>
    <property type="project" value="TreeGrafter"/>
</dbReference>
<keyword evidence="4" id="KW-0548">Nucleotidyltransferase</keyword>
<dbReference type="SUPFAM" id="SSF52374">
    <property type="entry name" value="Nucleotidylyl transferase"/>
    <property type="match status" value="1"/>
</dbReference>
<gene>
    <name evidence="4" type="ORF">RchiOBHm_Chr2g0103211</name>
</gene>
<evidence type="ECO:0000313" key="5">
    <source>
        <dbReference type="Proteomes" id="UP000238479"/>
    </source>
</evidence>
<dbReference type="Gramene" id="PRQ47757">
    <property type="protein sequence ID" value="PRQ47757"/>
    <property type="gene ID" value="RchiOBHm_Chr2g0103211"/>
</dbReference>
<dbReference type="Gene3D" id="3.40.50.620">
    <property type="entry name" value="HUPs"/>
    <property type="match status" value="1"/>
</dbReference>
<reference evidence="4 5" key="1">
    <citation type="journal article" date="2018" name="Nat. Genet.">
        <title>The Rosa genome provides new insights in the design of modern roses.</title>
        <authorList>
            <person name="Bendahmane M."/>
        </authorList>
    </citation>
    <scope>NUCLEOTIDE SEQUENCE [LARGE SCALE GENOMIC DNA]</scope>
    <source>
        <strain evidence="5">cv. Old Blush</strain>
    </source>
</reference>
<dbReference type="Pfam" id="PF01467">
    <property type="entry name" value="CTP_transf_like"/>
    <property type="match status" value="1"/>
</dbReference>
<evidence type="ECO:0000256" key="2">
    <source>
        <dbReference type="SAM" id="SignalP"/>
    </source>
</evidence>
<proteinExistence type="predicted"/>
<keyword evidence="5" id="KW-1185">Reference proteome</keyword>
<keyword evidence="4" id="KW-0808">Transferase</keyword>
<organism evidence="4 5">
    <name type="scientific">Rosa chinensis</name>
    <name type="common">China rose</name>
    <dbReference type="NCBI Taxonomy" id="74649"/>
    <lineage>
        <taxon>Eukaryota</taxon>
        <taxon>Viridiplantae</taxon>
        <taxon>Streptophyta</taxon>
        <taxon>Embryophyta</taxon>
        <taxon>Tracheophyta</taxon>
        <taxon>Spermatophyta</taxon>
        <taxon>Magnoliopsida</taxon>
        <taxon>eudicotyledons</taxon>
        <taxon>Gunneridae</taxon>
        <taxon>Pentapetalae</taxon>
        <taxon>rosids</taxon>
        <taxon>fabids</taxon>
        <taxon>Rosales</taxon>
        <taxon>Rosaceae</taxon>
        <taxon>Rosoideae</taxon>
        <taxon>Rosoideae incertae sedis</taxon>
        <taxon>Rosa</taxon>
    </lineage>
</organism>
<dbReference type="EMBL" id="PDCK01000040">
    <property type="protein sequence ID" value="PRQ47757.1"/>
    <property type="molecule type" value="Genomic_DNA"/>
</dbReference>
<sequence>MGCLLCLCLKLIPCGILVCILLISRNSEFRFPNTYLLVGVCNDATTHKFKGKTIMTESERYESLCHCKWVDEVIPDAPWVVNEEYLDKHNIDYIAHDSLPFEETRRTEGISTSNIIMWIVKDYNQYVLCNLDRGILEKSKQKND</sequence>
<dbReference type="InterPro" id="IPR004821">
    <property type="entry name" value="Cyt_trans-like"/>
</dbReference>
<feature type="domain" description="Cytidyltransferase-like" evidence="3">
    <location>
        <begin position="30"/>
        <end position="102"/>
    </location>
</feature>
<evidence type="ECO:0000259" key="3">
    <source>
        <dbReference type="Pfam" id="PF01467"/>
    </source>
</evidence>
<dbReference type="InterPro" id="IPR014729">
    <property type="entry name" value="Rossmann-like_a/b/a_fold"/>
</dbReference>
<dbReference type="EC" id="2.7.7.15" evidence="1"/>
<dbReference type="STRING" id="74649.A0A2P6RMU9"/>
<evidence type="ECO:0000256" key="1">
    <source>
        <dbReference type="ARBA" id="ARBA00026101"/>
    </source>
</evidence>
<dbReference type="NCBIfam" id="TIGR00125">
    <property type="entry name" value="cyt_tran_rel"/>
    <property type="match status" value="1"/>
</dbReference>
<name>A0A2P6RMU9_ROSCH</name>
<evidence type="ECO:0000313" key="4">
    <source>
        <dbReference type="EMBL" id="PRQ47757.1"/>
    </source>
</evidence>
<dbReference type="AlphaFoldDB" id="A0A2P6RMU9"/>
<comment type="caution">
    <text evidence="4">The sequence shown here is derived from an EMBL/GenBank/DDBJ whole genome shotgun (WGS) entry which is preliminary data.</text>
</comment>
<dbReference type="Proteomes" id="UP000238479">
    <property type="component" value="Chromosome 2"/>
</dbReference>
<dbReference type="PANTHER" id="PTHR10739">
    <property type="entry name" value="CYTIDYLYLTRANSFERASE"/>
    <property type="match status" value="1"/>
</dbReference>
<dbReference type="GO" id="GO:0004105">
    <property type="term" value="F:choline-phosphate cytidylyltransferase activity"/>
    <property type="evidence" value="ECO:0007669"/>
    <property type="project" value="UniProtKB-EC"/>
</dbReference>
<dbReference type="InterPro" id="IPR045049">
    <property type="entry name" value="Pcy1-like"/>
</dbReference>
<protein>
    <recommendedName>
        <fullName evidence="1">choline-phosphate cytidylyltransferase</fullName>
        <ecNumber evidence="1">2.7.7.15</ecNumber>
    </recommendedName>
</protein>